<evidence type="ECO:0000256" key="8">
    <source>
        <dbReference type="ARBA" id="ARBA00023136"/>
    </source>
</evidence>
<gene>
    <name evidence="12" type="primary">yidC</name>
    <name evidence="16" type="ORF">SAMN04488506_1385</name>
</gene>
<keyword evidence="7 12" id="KW-1133">Transmembrane helix</keyword>
<dbReference type="GO" id="GO:0051205">
    <property type="term" value="P:protein insertion into membrane"/>
    <property type="evidence" value="ECO:0007669"/>
    <property type="project" value="TreeGrafter"/>
</dbReference>
<feature type="region of interest" description="Disordered" evidence="13">
    <location>
        <begin position="249"/>
        <end position="281"/>
    </location>
</feature>
<dbReference type="CDD" id="cd20070">
    <property type="entry name" value="5TM_YidC_Alb3"/>
    <property type="match status" value="1"/>
</dbReference>
<evidence type="ECO:0000256" key="12">
    <source>
        <dbReference type="HAMAP-Rule" id="MF_01811"/>
    </source>
</evidence>
<dbReference type="Pfam" id="PF02096">
    <property type="entry name" value="60KD_IMP"/>
    <property type="match status" value="1"/>
</dbReference>
<comment type="subcellular location">
    <subcellularLocation>
        <location evidence="1 12">Cell membrane</location>
        <topology evidence="1 12">Multi-pass membrane protein</topology>
    </subcellularLocation>
</comment>
<dbReference type="PRINTS" id="PR00701">
    <property type="entry name" value="60KDINNERMP"/>
</dbReference>
<feature type="domain" description="Membrane insertase YidC/Oxa/ALB C-terminal" evidence="15">
    <location>
        <begin position="59"/>
        <end position="241"/>
    </location>
</feature>
<dbReference type="PANTHER" id="PTHR12428:SF65">
    <property type="entry name" value="CYTOCHROME C OXIDASE ASSEMBLY PROTEIN COX18, MITOCHONDRIAL"/>
    <property type="match status" value="1"/>
</dbReference>
<evidence type="ECO:0000256" key="5">
    <source>
        <dbReference type="ARBA" id="ARBA00022729"/>
    </source>
</evidence>
<feature type="compositionally biased region" description="Basic residues" evidence="13">
    <location>
        <begin position="272"/>
        <end position="281"/>
    </location>
</feature>
<dbReference type="OrthoDB" id="9780552at2"/>
<evidence type="ECO:0000256" key="3">
    <source>
        <dbReference type="ARBA" id="ARBA00022475"/>
    </source>
</evidence>
<dbReference type="GO" id="GO:0005886">
    <property type="term" value="C:plasma membrane"/>
    <property type="evidence" value="ECO:0007669"/>
    <property type="project" value="UniProtKB-SubCell"/>
</dbReference>
<protein>
    <recommendedName>
        <fullName evidence="12">Membrane protein insertase YidC</fullName>
    </recommendedName>
    <alternativeName>
        <fullName evidence="12">Foldase YidC</fullName>
    </alternativeName>
    <alternativeName>
        <fullName evidence="12">Membrane integrase YidC</fullName>
    </alternativeName>
    <alternativeName>
        <fullName evidence="12">Membrane protein YidC</fullName>
    </alternativeName>
</protein>
<evidence type="ECO:0000256" key="6">
    <source>
        <dbReference type="ARBA" id="ARBA00022927"/>
    </source>
</evidence>
<proteinExistence type="inferred from homology"/>
<feature type="compositionally biased region" description="Basic and acidic residues" evidence="13">
    <location>
        <begin position="249"/>
        <end position="266"/>
    </location>
</feature>
<evidence type="ECO:0000256" key="9">
    <source>
        <dbReference type="ARBA" id="ARBA00023139"/>
    </source>
</evidence>
<keyword evidence="9" id="KW-0564">Palmitate</keyword>
<evidence type="ECO:0000313" key="17">
    <source>
        <dbReference type="Proteomes" id="UP000199136"/>
    </source>
</evidence>
<keyword evidence="17" id="KW-1185">Reference proteome</keyword>
<name>A0A1I5XE36_9LACT</name>
<evidence type="ECO:0000256" key="13">
    <source>
        <dbReference type="SAM" id="MobiDB-lite"/>
    </source>
</evidence>
<keyword evidence="10 12" id="KW-0143">Chaperone</keyword>
<dbReference type="InterPro" id="IPR028055">
    <property type="entry name" value="YidC/Oxa/ALB_C"/>
</dbReference>
<organism evidence="16 17">
    <name type="scientific">Desemzia incerta</name>
    <dbReference type="NCBI Taxonomy" id="82801"/>
    <lineage>
        <taxon>Bacteria</taxon>
        <taxon>Bacillati</taxon>
        <taxon>Bacillota</taxon>
        <taxon>Bacilli</taxon>
        <taxon>Lactobacillales</taxon>
        <taxon>Carnobacteriaceae</taxon>
        <taxon>Desemzia</taxon>
    </lineage>
</organism>
<dbReference type="InterPro" id="IPR001708">
    <property type="entry name" value="YidC/ALB3/OXA1/COX18"/>
</dbReference>
<comment type="caution">
    <text evidence="12">Lacks conserved residue(s) required for the propagation of feature annotation.</text>
</comment>
<keyword evidence="6 12" id="KW-0653">Protein transport</keyword>
<reference evidence="16 17" key="1">
    <citation type="submission" date="2016-10" db="EMBL/GenBank/DDBJ databases">
        <authorList>
            <person name="de Groot N.N."/>
        </authorList>
    </citation>
    <scope>NUCLEOTIDE SEQUENCE [LARGE SCALE GENOMIC DNA]</scope>
    <source>
        <strain evidence="16 17">DSM 20581</strain>
    </source>
</reference>
<dbReference type="InterPro" id="IPR047196">
    <property type="entry name" value="YidC_ALB_C"/>
</dbReference>
<dbReference type="GO" id="GO:0015031">
    <property type="term" value="P:protein transport"/>
    <property type="evidence" value="ECO:0007669"/>
    <property type="project" value="UniProtKB-KW"/>
</dbReference>
<accession>A0A1I5XE36</accession>
<dbReference type="PANTHER" id="PTHR12428">
    <property type="entry name" value="OXA1"/>
    <property type="match status" value="1"/>
</dbReference>
<keyword evidence="11 12" id="KW-0449">Lipoprotein</keyword>
<dbReference type="NCBIfam" id="TIGR03592">
    <property type="entry name" value="yidC_oxa1_cterm"/>
    <property type="match status" value="1"/>
</dbReference>
<dbReference type="PROSITE" id="PS51257">
    <property type="entry name" value="PROKAR_LIPOPROTEIN"/>
    <property type="match status" value="1"/>
</dbReference>
<comment type="function">
    <text evidence="12">Required for the insertion and/or proper folding and/or complex formation of integral membrane proteins into the membrane. Involved in integration of membrane proteins that insert both dependently and independently of the Sec translocase complex, as well as at least some lipoproteins.</text>
</comment>
<sequence length="281" mass="31581">MKKRKRLLLLLGMLALTVVLAACGTGPINNESTGFFDRYIIYNFSQVIIWLSNLLGGNYGIGIIAFTLIIRIILLPLTYYQTKSSRKMTDVQPQLKALQEEYSSKDAETQEKLRAATSELYQEAGVNPAAGCLPLLVQMPVLIALYQAISRTEVLRSGDFLWANLGSPDPYFVFPVLAAILTLATSKLSSMSQEGSNPTMAIMTYMMPIMILFISISLPSAVSLYFVVSNGFSVLQTLVLNNPFKIKRERREKEEAERQREKDRQRALKLAQKTKRNVKKK</sequence>
<evidence type="ECO:0000259" key="15">
    <source>
        <dbReference type="Pfam" id="PF02096"/>
    </source>
</evidence>
<evidence type="ECO:0000256" key="1">
    <source>
        <dbReference type="ARBA" id="ARBA00004651"/>
    </source>
</evidence>
<keyword evidence="8 12" id="KW-0472">Membrane</keyword>
<dbReference type="Proteomes" id="UP000199136">
    <property type="component" value="Unassembled WGS sequence"/>
</dbReference>
<dbReference type="AlphaFoldDB" id="A0A1I5XE36"/>
<evidence type="ECO:0000256" key="11">
    <source>
        <dbReference type="ARBA" id="ARBA00023288"/>
    </source>
</evidence>
<evidence type="ECO:0000256" key="2">
    <source>
        <dbReference type="ARBA" id="ARBA00022448"/>
    </source>
</evidence>
<evidence type="ECO:0000256" key="4">
    <source>
        <dbReference type="ARBA" id="ARBA00022692"/>
    </source>
</evidence>
<dbReference type="GO" id="GO:0032977">
    <property type="term" value="F:membrane insertase activity"/>
    <property type="evidence" value="ECO:0007669"/>
    <property type="project" value="InterPro"/>
</dbReference>
<feature type="chain" id="PRO_5011796808" description="Membrane protein insertase YidC" evidence="14">
    <location>
        <begin position="22"/>
        <end position="281"/>
    </location>
</feature>
<feature type="transmembrane region" description="Helical" evidence="12">
    <location>
        <begin position="170"/>
        <end position="188"/>
    </location>
</feature>
<keyword evidence="3 12" id="KW-1003">Cell membrane</keyword>
<keyword evidence="5 12" id="KW-0732">Signal</keyword>
<comment type="similarity">
    <text evidence="12">Belongs to the OXA1/ALB3/YidC family. Type 2 subfamily.</text>
</comment>
<feature type="transmembrane region" description="Helical" evidence="12">
    <location>
        <begin position="59"/>
        <end position="80"/>
    </location>
</feature>
<evidence type="ECO:0000256" key="10">
    <source>
        <dbReference type="ARBA" id="ARBA00023186"/>
    </source>
</evidence>
<feature type="transmembrane region" description="Helical" evidence="12">
    <location>
        <begin position="200"/>
        <end position="218"/>
    </location>
</feature>
<dbReference type="STRING" id="82801.SAMN04488506_1385"/>
<dbReference type="EMBL" id="FOXW01000004">
    <property type="protein sequence ID" value="SFQ30211.1"/>
    <property type="molecule type" value="Genomic_DNA"/>
</dbReference>
<keyword evidence="2 12" id="KW-0813">Transport</keyword>
<dbReference type="RefSeq" id="WP_092480430.1">
    <property type="nucleotide sequence ID" value="NZ_CP126128.1"/>
</dbReference>
<keyword evidence="4 12" id="KW-0812">Transmembrane</keyword>
<dbReference type="HAMAP" id="MF_01811">
    <property type="entry name" value="YidC_type2"/>
    <property type="match status" value="1"/>
</dbReference>
<dbReference type="InterPro" id="IPR023060">
    <property type="entry name" value="YidC/YidC1/YidC2_Firmicutes"/>
</dbReference>
<evidence type="ECO:0000256" key="14">
    <source>
        <dbReference type="SAM" id="SignalP"/>
    </source>
</evidence>
<evidence type="ECO:0000313" key="16">
    <source>
        <dbReference type="EMBL" id="SFQ30211.1"/>
    </source>
</evidence>
<evidence type="ECO:0000256" key="7">
    <source>
        <dbReference type="ARBA" id="ARBA00022989"/>
    </source>
</evidence>
<feature type="signal peptide" evidence="14">
    <location>
        <begin position="1"/>
        <end position="21"/>
    </location>
</feature>